<dbReference type="Gene3D" id="2.40.30.10">
    <property type="entry name" value="Translation factors"/>
    <property type="match status" value="1"/>
</dbReference>
<dbReference type="SUPFAM" id="SSF50447">
    <property type="entry name" value="Translation proteins"/>
    <property type="match status" value="1"/>
</dbReference>
<dbReference type="InterPro" id="IPR049394">
    <property type="entry name" value="eEFSec_C"/>
</dbReference>
<dbReference type="EMBL" id="HBUF01384414">
    <property type="protein sequence ID" value="CAG6731604.1"/>
    <property type="molecule type" value="Transcribed_RNA"/>
</dbReference>
<feature type="domain" description="Tr-type G" evidence="2">
    <location>
        <begin position="6"/>
        <end position="198"/>
    </location>
</feature>
<proteinExistence type="predicted"/>
<evidence type="ECO:0000256" key="1">
    <source>
        <dbReference type="SAM" id="MobiDB-lite"/>
    </source>
</evidence>
<dbReference type="CDD" id="cd04094">
    <property type="entry name" value="eSelB_III"/>
    <property type="match status" value="1"/>
</dbReference>
<dbReference type="InterPro" id="IPR049393">
    <property type="entry name" value="eEFSec_III"/>
</dbReference>
<dbReference type="NCBIfam" id="TIGR00231">
    <property type="entry name" value="small_GTP"/>
    <property type="match status" value="1"/>
</dbReference>
<organism evidence="3">
    <name type="scientific">Cacopsylla melanoneura</name>
    <dbReference type="NCBI Taxonomy" id="428564"/>
    <lineage>
        <taxon>Eukaryota</taxon>
        <taxon>Metazoa</taxon>
        <taxon>Ecdysozoa</taxon>
        <taxon>Arthropoda</taxon>
        <taxon>Hexapoda</taxon>
        <taxon>Insecta</taxon>
        <taxon>Pterygota</taxon>
        <taxon>Neoptera</taxon>
        <taxon>Paraneoptera</taxon>
        <taxon>Hemiptera</taxon>
        <taxon>Sternorrhyncha</taxon>
        <taxon>Psylloidea</taxon>
        <taxon>Psyllidae</taxon>
        <taxon>Psyllinae</taxon>
        <taxon>Cacopsylla</taxon>
    </lineage>
</organism>
<dbReference type="Gene3D" id="3.40.50.300">
    <property type="entry name" value="P-loop containing nucleotide triphosphate hydrolases"/>
    <property type="match status" value="1"/>
</dbReference>
<feature type="compositionally biased region" description="Polar residues" evidence="1">
    <location>
        <begin position="381"/>
        <end position="393"/>
    </location>
</feature>
<dbReference type="CDD" id="cd01889">
    <property type="entry name" value="SelB_euk"/>
    <property type="match status" value="1"/>
</dbReference>
<reference evidence="3" key="1">
    <citation type="submission" date="2021-05" db="EMBL/GenBank/DDBJ databases">
        <authorList>
            <person name="Alioto T."/>
            <person name="Alioto T."/>
            <person name="Gomez Garrido J."/>
        </authorList>
    </citation>
    <scope>NUCLEOTIDE SEQUENCE</scope>
</reference>
<keyword evidence="3" id="KW-0251">Elongation factor</keyword>
<dbReference type="Pfam" id="PF00009">
    <property type="entry name" value="GTP_EFTU"/>
    <property type="match status" value="1"/>
</dbReference>
<accession>A0A8D8YMF5</accession>
<dbReference type="GO" id="GO:0001514">
    <property type="term" value="P:selenocysteine incorporation"/>
    <property type="evidence" value="ECO:0007669"/>
    <property type="project" value="TreeGrafter"/>
</dbReference>
<dbReference type="CDD" id="cd03696">
    <property type="entry name" value="SelB_II"/>
    <property type="match status" value="1"/>
</dbReference>
<evidence type="ECO:0000259" key="2">
    <source>
        <dbReference type="PROSITE" id="PS51722"/>
    </source>
</evidence>
<dbReference type="InterPro" id="IPR000795">
    <property type="entry name" value="T_Tr_GTP-bd_dom"/>
</dbReference>
<dbReference type="FunFam" id="2.40.30.10:FF:000052">
    <property type="entry name" value="Selenocysteine-specific elongation factor EF-Sec"/>
    <property type="match status" value="1"/>
</dbReference>
<feature type="compositionally biased region" description="Basic and acidic residues" evidence="1">
    <location>
        <begin position="362"/>
        <end position="380"/>
    </location>
</feature>
<dbReference type="Pfam" id="PF21208">
    <property type="entry name" value="euk_SelB_III"/>
    <property type="match status" value="1"/>
</dbReference>
<feature type="region of interest" description="Disordered" evidence="1">
    <location>
        <begin position="358"/>
        <end position="393"/>
    </location>
</feature>
<dbReference type="PROSITE" id="PS51722">
    <property type="entry name" value="G_TR_2"/>
    <property type="match status" value="1"/>
</dbReference>
<dbReference type="PANTHER" id="PTHR43721:SF11">
    <property type="entry name" value="SELENOCYSTEINE-SPECIFIC ELONGATION FACTOR"/>
    <property type="match status" value="1"/>
</dbReference>
<dbReference type="GO" id="GO:0005525">
    <property type="term" value="F:GTP binding"/>
    <property type="evidence" value="ECO:0007669"/>
    <property type="project" value="InterPro"/>
</dbReference>
<sequence>MDMSEMLNISVGLLGHVDCGKTSLAKALSTTSSTACFDKNPQSQERGITIDLGFSSFSVSPVPENLTPFKVVQFTLVDCPGHASLIRTIIGGSQIINIALLVIDITKGIETQTAECLVVAEITCTKMIIVLNKIDLLANENREAVIAKMSKRLKITLAGTKFNDASIVSVSASPDNISAALGIADLKQELVQSVELPSSTDNKGPMLMAVDHCFSIKGQGTIFTGSILEGSVSINDVVEIPALQISRKVKSIQIFRKSVERAIRGDRVGLCVTQVDSKLFERGLVTSENYLKNTYACIVDMNCIKYYKHSIKSKGKYHCSIGHSTVLVKVTIFQLEQNTNTKSKQNIPMSSLEINSDNLTVTEDKTKTRESSENISRERNVNGSSEIGSGDTISHQFDIDENYLFVDEISRDDNQEAYFGLLEFEKPVLAPPNSLVIGSKLDTNIHSASCRLAFHGHMQHSFVDKNYDLSTLKIYKHKIKTGQLDRIVNPYEIICKNLFGKNQLNYVEDMFINFKVKLSTGETGFIENTFGKSGKIKIRLNSEIKTAQDGKSVSVELKFRRYLFNKKKINQE</sequence>
<protein>
    <submittedName>
        <fullName evidence="3">Selenocysteine-specific elongation factor</fullName>
    </submittedName>
</protein>
<dbReference type="InterPro" id="IPR027417">
    <property type="entry name" value="P-loop_NTPase"/>
</dbReference>
<dbReference type="InterPro" id="IPR050055">
    <property type="entry name" value="EF-Tu_GTPase"/>
</dbReference>
<dbReference type="Pfam" id="PF21131">
    <property type="entry name" value="eEFSec_4th"/>
    <property type="match status" value="1"/>
</dbReference>
<keyword evidence="3" id="KW-0648">Protein biosynthesis</keyword>
<dbReference type="PRINTS" id="PR00315">
    <property type="entry name" value="ELONGATNFCT"/>
</dbReference>
<dbReference type="EMBL" id="HBUF01384410">
    <property type="protein sequence ID" value="CAG6731600.1"/>
    <property type="molecule type" value="Transcribed_RNA"/>
</dbReference>
<dbReference type="SUPFAM" id="SSF52540">
    <property type="entry name" value="P-loop containing nucleoside triphosphate hydrolases"/>
    <property type="match status" value="1"/>
</dbReference>
<evidence type="ECO:0000313" key="3">
    <source>
        <dbReference type="EMBL" id="CAG6731600.1"/>
    </source>
</evidence>
<dbReference type="PANTHER" id="PTHR43721">
    <property type="entry name" value="ELONGATION FACTOR TU-RELATED"/>
    <property type="match status" value="1"/>
</dbReference>
<dbReference type="AlphaFoldDB" id="A0A8D8YMF5"/>
<dbReference type="InterPro" id="IPR009000">
    <property type="entry name" value="Transl_B-barrel_sf"/>
</dbReference>
<dbReference type="InterPro" id="IPR005225">
    <property type="entry name" value="Small_GTP-bd"/>
</dbReference>
<dbReference type="GO" id="GO:0003924">
    <property type="term" value="F:GTPase activity"/>
    <property type="evidence" value="ECO:0007669"/>
    <property type="project" value="InterPro"/>
</dbReference>
<name>A0A8D8YMF5_9HEMI</name>
<dbReference type="GO" id="GO:0003746">
    <property type="term" value="F:translation elongation factor activity"/>
    <property type="evidence" value="ECO:0007669"/>
    <property type="project" value="UniProtKB-KW"/>
</dbReference>